<reference evidence="2" key="2">
    <citation type="submission" date="2018-02" db="UniProtKB">
        <authorList>
            <consortium name="EnsemblPlants"/>
        </authorList>
    </citation>
    <scope>IDENTIFICATION</scope>
    <source>
        <strain evidence="2">Williams 82</strain>
    </source>
</reference>
<accession>K7N367</accession>
<reference evidence="1" key="3">
    <citation type="submission" date="2018-07" db="EMBL/GenBank/DDBJ databases">
        <title>WGS assembly of Glycine max.</title>
        <authorList>
            <person name="Schmutz J."/>
            <person name="Cannon S."/>
            <person name="Schlueter J."/>
            <person name="Ma J."/>
            <person name="Mitros T."/>
            <person name="Nelson W."/>
            <person name="Hyten D."/>
            <person name="Song Q."/>
            <person name="Thelen J."/>
            <person name="Cheng J."/>
            <person name="Xu D."/>
            <person name="Hellsten U."/>
            <person name="May G."/>
            <person name="Yu Y."/>
            <person name="Sakurai T."/>
            <person name="Umezawa T."/>
            <person name="Bhattacharyya M."/>
            <person name="Sandhu D."/>
            <person name="Valliyodan B."/>
            <person name="Lindquist E."/>
            <person name="Peto M."/>
            <person name="Grant D."/>
            <person name="Shu S."/>
            <person name="Goodstein D."/>
            <person name="Barry K."/>
            <person name="Futrell-Griggs M."/>
            <person name="Abernathy B."/>
            <person name="Du J."/>
            <person name="Tian Z."/>
            <person name="Zhu L."/>
            <person name="Gill N."/>
            <person name="Joshi T."/>
            <person name="Libault M."/>
            <person name="Sethuraman A."/>
            <person name="Zhang X."/>
            <person name="Shinozaki K."/>
            <person name="Nguyen H."/>
            <person name="Wing R."/>
            <person name="Cregan P."/>
            <person name="Specht J."/>
            <person name="Grimwood J."/>
            <person name="Rokhsar D."/>
            <person name="Stacey G."/>
            <person name="Shoemaker R."/>
            <person name="Jackson S."/>
        </authorList>
    </citation>
    <scope>NUCLEOTIDE SEQUENCE</scope>
    <source>
        <tissue evidence="1">Callus</tissue>
    </source>
</reference>
<proteinExistence type="predicted"/>
<dbReference type="AlphaFoldDB" id="K7N367"/>
<dbReference type="InParanoid" id="K7N367"/>
<name>K7N367_SOYBN</name>
<evidence type="ECO:0000313" key="3">
    <source>
        <dbReference type="Proteomes" id="UP000008827"/>
    </source>
</evidence>
<reference evidence="1 2" key="1">
    <citation type="journal article" date="2010" name="Nature">
        <title>Genome sequence of the palaeopolyploid soybean.</title>
        <authorList>
            <person name="Schmutz J."/>
            <person name="Cannon S.B."/>
            <person name="Schlueter J."/>
            <person name="Ma J."/>
            <person name="Mitros T."/>
            <person name="Nelson W."/>
            <person name="Hyten D.L."/>
            <person name="Song Q."/>
            <person name="Thelen J.J."/>
            <person name="Cheng J."/>
            <person name="Xu D."/>
            <person name="Hellsten U."/>
            <person name="May G.D."/>
            <person name="Yu Y."/>
            <person name="Sakurai T."/>
            <person name="Umezawa T."/>
            <person name="Bhattacharyya M.K."/>
            <person name="Sandhu D."/>
            <person name="Valliyodan B."/>
            <person name="Lindquist E."/>
            <person name="Peto M."/>
            <person name="Grant D."/>
            <person name="Shu S."/>
            <person name="Goodstein D."/>
            <person name="Barry K."/>
            <person name="Futrell-Griggs M."/>
            <person name="Abernathy B."/>
            <person name="Du J."/>
            <person name="Tian Z."/>
            <person name="Zhu L."/>
            <person name="Gill N."/>
            <person name="Joshi T."/>
            <person name="Libault M."/>
            <person name="Sethuraman A."/>
            <person name="Zhang X.-C."/>
            <person name="Shinozaki K."/>
            <person name="Nguyen H.T."/>
            <person name="Wing R.A."/>
            <person name="Cregan P."/>
            <person name="Specht J."/>
            <person name="Grimwood J."/>
            <person name="Rokhsar D."/>
            <person name="Stacey G."/>
            <person name="Shoemaker R.C."/>
            <person name="Jackson S.A."/>
        </authorList>
    </citation>
    <scope>NUCLEOTIDE SEQUENCE [LARGE SCALE GENOMIC DNA]</scope>
    <source>
        <strain evidence="2">cv. Williams 82</strain>
        <tissue evidence="1">Callus</tissue>
    </source>
</reference>
<dbReference type="HOGENOM" id="CLU_2745083_0_0_1"/>
<dbReference type="EnsemblPlants" id="KRG91019">
    <property type="protein sequence ID" value="KRG91019"/>
    <property type="gene ID" value="GLYMA_20G128400"/>
</dbReference>
<evidence type="ECO:0000313" key="2">
    <source>
        <dbReference type="EnsemblPlants" id="KRG91019"/>
    </source>
</evidence>
<dbReference type="PaxDb" id="3847-GLYMA20G26436.1"/>
<keyword evidence="3" id="KW-1185">Reference proteome</keyword>
<evidence type="ECO:0000313" key="1">
    <source>
        <dbReference type="EMBL" id="KRG91019.1"/>
    </source>
</evidence>
<dbReference type="EMBL" id="CM000853">
    <property type="protein sequence ID" value="KRG91019.1"/>
    <property type="molecule type" value="Genomic_DNA"/>
</dbReference>
<sequence length="71" mass="7681">MSVHDEDLHSGDVVEAEAVEHGDLLAGADGDAKDAEGTKLLVALLVISKEEESECGFVVVLEAWVEWEREC</sequence>
<organism evidence="2">
    <name type="scientific">Glycine max</name>
    <name type="common">Soybean</name>
    <name type="synonym">Glycine hispida</name>
    <dbReference type="NCBI Taxonomy" id="3847"/>
    <lineage>
        <taxon>Eukaryota</taxon>
        <taxon>Viridiplantae</taxon>
        <taxon>Streptophyta</taxon>
        <taxon>Embryophyta</taxon>
        <taxon>Tracheophyta</taxon>
        <taxon>Spermatophyta</taxon>
        <taxon>Magnoliopsida</taxon>
        <taxon>eudicotyledons</taxon>
        <taxon>Gunneridae</taxon>
        <taxon>Pentapetalae</taxon>
        <taxon>rosids</taxon>
        <taxon>fabids</taxon>
        <taxon>Fabales</taxon>
        <taxon>Fabaceae</taxon>
        <taxon>Papilionoideae</taxon>
        <taxon>50 kb inversion clade</taxon>
        <taxon>NPAAA clade</taxon>
        <taxon>indigoferoid/millettioid clade</taxon>
        <taxon>Phaseoleae</taxon>
        <taxon>Glycine</taxon>
        <taxon>Glycine subgen. Soja</taxon>
    </lineage>
</organism>
<protein>
    <submittedName>
        <fullName evidence="1 2">Uncharacterized protein</fullName>
    </submittedName>
</protein>
<gene>
    <name evidence="1" type="ORF">GLYMA_20G128400</name>
</gene>
<dbReference type="Gramene" id="KRG91019">
    <property type="protein sequence ID" value="KRG91019"/>
    <property type="gene ID" value="GLYMA_20G128400"/>
</dbReference>
<dbReference type="Proteomes" id="UP000008827">
    <property type="component" value="Chromosome 20"/>
</dbReference>